<keyword evidence="2" id="KW-1185">Reference proteome</keyword>
<dbReference type="EMBL" id="CM042047">
    <property type="protein sequence ID" value="KAI3768967.1"/>
    <property type="molecule type" value="Genomic_DNA"/>
</dbReference>
<comment type="caution">
    <text evidence="1">The sequence shown here is derived from an EMBL/GenBank/DDBJ whole genome shotgun (WGS) entry which is preliminary data.</text>
</comment>
<sequence>MYAMEDGSHLVSFRVICLTSSCFFKYLHVCNGRWFHLVSFRVVCLTNNVFVYIHLEAVMYLRALVWFDVVSECFTIGQN</sequence>
<proteinExistence type="predicted"/>
<reference evidence="2" key="1">
    <citation type="journal article" date="2022" name="Mol. Ecol. Resour.">
        <title>The genomes of chicory, endive, great burdock and yacon provide insights into Asteraceae palaeo-polyploidization history and plant inulin production.</title>
        <authorList>
            <person name="Fan W."/>
            <person name="Wang S."/>
            <person name="Wang H."/>
            <person name="Wang A."/>
            <person name="Jiang F."/>
            <person name="Liu H."/>
            <person name="Zhao H."/>
            <person name="Xu D."/>
            <person name="Zhang Y."/>
        </authorList>
    </citation>
    <scope>NUCLEOTIDE SEQUENCE [LARGE SCALE GENOMIC DNA]</scope>
    <source>
        <strain evidence="2">cv. Niubang</strain>
    </source>
</reference>
<evidence type="ECO:0000313" key="1">
    <source>
        <dbReference type="EMBL" id="KAI3768967.1"/>
    </source>
</evidence>
<evidence type="ECO:0000313" key="2">
    <source>
        <dbReference type="Proteomes" id="UP001055879"/>
    </source>
</evidence>
<name>A0ACB9FD35_ARCLA</name>
<organism evidence="1 2">
    <name type="scientific">Arctium lappa</name>
    <name type="common">Greater burdock</name>
    <name type="synonym">Lappa major</name>
    <dbReference type="NCBI Taxonomy" id="4217"/>
    <lineage>
        <taxon>Eukaryota</taxon>
        <taxon>Viridiplantae</taxon>
        <taxon>Streptophyta</taxon>
        <taxon>Embryophyta</taxon>
        <taxon>Tracheophyta</taxon>
        <taxon>Spermatophyta</taxon>
        <taxon>Magnoliopsida</taxon>
        <taxon>eudicotyledons</taxon>
        <taxon>Gunneridae</taxon>
        <taxon>Pentapetalae</taxon>
        <taxon>asterids</taxon>
        <taxon>campanulids</taxon>
        <taxon>Asterales</taxon>
        <taxon>Asteraceae</taxon>
        <taxon>Carduoideae</taxon>
        <taxon>Cardueae</taxon>
        <taxon>Arctiinae</taxon>
        <taxon>Arctium</taxon>
    </lineage>
</organism>
<reference evidence="1 2" key="2">
    <citation type="journal article" date="2022" name="Mol. Ecol. Resour.">
        <title>The genomes of chicory, endive, great burdock and yacon provide insights into Asteraceae paleo-polyploidization history and plant inulin production.</title>
        <authorList>
            <person name="Fan W."/>
            <person name="Wang S."/>
            <person name="Wang H."/>
            <person name="Wang A."/>
            <person name="Jiang F."/>
            <person name="Liu H."/>
            <person name="Zhao H."/>
            <person name="Xu D."/>
            <person name="Zhang Y."/>
        </authorList>
    </citation>
    <scope>NUCLEOTIDE SEQUENCE [LARGE SCALE GENOMIC DNA]</scope>
    <source>
        <strain evidence="2">cv. Niubang</strain>
    </source>
</reference>
<gene>
    <name evidence="1" type="ORF">L6452_00063</name>
</gene>
<accession>A0ACB9FD35</accession>
<dbReference type="Proteomes" id="UP001055879">
    <property type="component" value="Linkage Group LG01"/>
</dbReference>
<protein>
    <submittedName>
        <fullName evidence="1">Uncharacterized protein</fullName>
    </submittedName>
</protein>